<keyword evidence="1" id="KW-0472">Membrane</keyword>
<feature type="transmembrane region" description="Helical" evidence="1">
    <location>
        <begin position="6"/>
        <end position="29"/>
    </location>
</feature>
<name>A0A0E9W7R7_ANGAN</name>
<dbReference type="AlphaFoldDB" id="A0A0E9W7R7"/>
<reference evidence="2" key="1">
    <citation type="submission" date="2014-11" db="EMBL/GenBank/DDBJ databases">
        <authorList>
            <person name="Amaro Gonzalez C."/>
        </authorList>
    </citation>
    <scope>NUCLEOTIDE SEQUENCE</scope>
</reference>
<keyword evidence="1" id="KW-1133">Transmembrane helix</keyword>
<dbReference type="EMBL" id="GBXM01022947">
    <property type="protein sequence ID" value="JAH85630.1"/>
    <property type="molecule type" value="Transcribed_RNA"/>
</dbReference>
<evidence type="ECO:0000313" key="2">
    <source>
        <dbReference type="EMBL" id="JAH85630.1"/>
    </source>
</evidence>
<sequence>MSHHGLIKVVTQILVTIIINSWLWCSYFLRF</sequence>
<keyword evidence="1" id="KW-0812">Transmembrane</keyword>
<reference evidence="2" key="2">
    <citation type="journal article" date="2015" name="Fish Shellfish Immunol.">
        <title>Early steps in the European eel (Anguilla anguilla)-Vibrio vulnificus interaction in the gills: Role of the RtxA13 toxin.</title>
        <authorList>
            <person name="Callol A."/>
            <person name="Pajuelo D."/>
            <person name="Ebbesson L."/>
            <person name="Teles M."/>
            <person name="MacKenzie S."/>
            <person name="Amaro C."/>
        </authorList>
    </citation>
    <scope>NUCLEOTIDE SEQUENCE</scope>
</reference>
<evidence type="ECO:0000256" key="1">
    <source>
        <dbReference type="SAM" id="Phobius"/>
    </source>
</evidence>
<protein>
    <submittedName>
        <fullName evidence="2">Uncharacterized protein</fullName>
    </submittedName>
</protein>
<accession>A0A0E9W7R7</accession>
<proteinExistence type="predicted"/>
<organism evidence="2">
    <name type="scientific">Anguilla anguilla</name>
    <name type="common">European freshwater eel</name>
    <name type="synonym">Muraena anguilla</name>
    <dbReference type="NCBI Taxonomy" id="7936"/>
    <lineage>
        <taxon>Eukaryota</taxon>
        <taxon>Metazoa</taxon>
        <taxon>Chordata</taxon>
        <taxon>Craniata</taxon>
        <taxon>Vertebrata</taxon>
        <taxon>Euteleostomi</taxon>
        <taxon>Actinopterygii</taxon>
        <taxon>Neopterygii</taxon>
        <taxon>Teleostei</taxon>
        <taxon>Anguilliformes</taxon>
        <taxon>Anguillidae</taxon>
        <taxon>Anguilla</taxon>
    </lineage>
</organism>